<reference evidence="6" key="2">
    <citation type="submission" date="2022-06" db="UniProtKB">
        <authorList>
            <consortium name="EnsemblMetazoa"/>
        </authorList>
    </citation>
    <scope>IDENTIFICATION</scope>
    <source>
        <strain evidence="6">DF5081</strain>
    </source>
</reference>
<evidence type="ECO:0000256" key="5">
    <source>
        <dbReference type="RuleBase" id="RU361118"/>
    </source>
</evidence>
<comment type="function">
    <text evidence="5">Involved in the synthesis of the GDP-mannose and dolichol-phosphate-mannose required for a number of critical mannosyl transfer reactions.</text>
</comment>
<comment type="similarity">
    <text evidence="5">Belongs to the eukaryotic PMM family.</text>
</comment>
<feature type="binding site" evidence="4">
    <location>
        <position position="10"/>
    </location>
    <ligand>
        <name>Mg(2+)</name>
        <dbReference type="ChEBI" id="CHEBI:18420"/>
        <label>1</label>
    </ligand>
</feature>
<feature type="active site" description="Nucleophile" evidence="2">
    <location>
        <position position="10"/>
    </location>
</feature>
<dbReference type="GO" id="GO:0006013">
    <property type="term" value="P:mannose metabolic process"/>
    <property type="evidence" value="ECO:0007669"/>
    <property type="project" value="TreeGrafter"/>
</dbReference>
<comment type="catalytic activity">
    <reaction evidence="1 5">
        <text>alpha-D-mannose 1-phosphate = D-mannose 6-phosphate</text>
        <dbReference type="Rhea" id="RHEA:11140"/>
        <dbReference type="ChEBI" id="CHEBI:58409"/>
        <dbReference type="ChEBI" id="CHEBI:58735"/>
        <dbReference type="EC" id="5.4.2.8"/>
    </reaction>
</comment>
<dbReference type="InterPro" id="IPR036412">
    <property type="entry name" value="HAD-like_sf"/>
</dbReference>
<dbReference type="GO" id="GO:0009298">
    <property type="term" value="P:GDP-mannose biosynthetic process"/>
    <property type="evidence" value="ECO:0007669"/>
    <property type="project" value="InterPro"/>
</dbReference>
<dbReference type="GO" id="GO:0046872">
    <property type="term" value="F:metal ion binding"/>
    <property type="evidence" value="ECO:0007669"/>
    <property type="project" value="UniProtKB-KW"/>
</dbReference>
<dbReference type="PANTHER" id="PTHR10466">
    <property type="entry name" value="PHOSPHOMANNOMUTASE"/>
    <property type="match status" value="1"/>
</dbReference>
<evidence type="ECO:0000256" key="4">
    <source>
        <dbReference type="PIRSR" id="PIRSR605002-3"/>
    </source>
</evidence>
<keyword evidence="5" id="KW-0963">Cytoplasm</keyword>
<evidence type="ECO:0000256" key="1">
    <source>
        <dbReference type="ARBA" id="ARBA00000586"/>
    </source>
</evidence>
<sequence length="143" mass="16058">MPPRTILVFDVDGTLTAARQVISPEMRQFLLDTRKRVPLAVVGGSDLNKITEQLAKDRNTLLSMFDYTFSENGLLGYKGTDPYPIQYLENDFDVIHFFGDKTSPGGNDHEIFADTRTIGHTVSGPEDTKLQVLSVLENYENFV</sequence>
<keyword evidence="4" id="KW-0460">Magnesium</keyword>
<comment type="subcellular location">
    <subcellularLocation>
        <location evidence="5">Cytoplasm</location>
    </subcellularLocation>
</comment>
<comment type="subunit">
    <text evidence="5">Homodimer.</text>
</comment>
<dbReference type="InterPro" id="IPR005002">
    <property type="entry name" value="PMM"/>
</dbReference>
<dbReference type="InterPro" id="IPR023214">
    <property type="entry name" value="HAD_sf"/>
</dbReference>
<keyword evidence="5" id="KW-0413">Isomerase</keyword>
<dbReference type="GO" id="GO:0006487">
    <property type="term" value="P:protein N-linked glycosylation"/>
    <property type="evidence" value="ECO:0007669"/>
    <property type="project" value="TreeGrafter"/>
</dbReference>
<evidence type="ECO:0000256" key="3">
    <source>
        <dbReference type="PIRSR" id="PIRSR605002-2"/>
    </source>
</evidence>
<feature type="binding site" evidence="3">
    <location>
        <position position="19"/>
    </location>
    <ligand>
        <name>alpha-D-mannose 1-phosphate</name>
        <dbReference type="ChEBI" id="CHEBI:58409"/>
    </ligand>
</feature>
<comment type="pathway">
    <text evidence="5">Nucleotide-sugar biosynthesis; GDP-alpha-D-mannose biosynthesis; alpha-D-mannose 1-phosphate from D-fructose 6-phosphate: step 2/2.</text>
</comment>
<accession>A0A8R1DYE9</accession>
<feature type="binding site" evidence="4">
    <location>
        <position position="12"/>
    </location>
    <ligand>
        <name>Mg(2+)</name>
        <dbReference type="ChEBI" id="CHEBI:18420"/>
        <label>1</label>
    </ligand>
</feature>
<evidence type="ECO:0000256" key="2">
    <source>
        <dbReference type="PIRSR" id="PIRSR605002-1"/>
    </source>
</evidence>
<dbReference type="Gene3D" id="3.40.50.1000">
    <property type="entry name" value="HAD superfamily/HAD-like"/>
    <property type="match status" value="1"/>
</dbReference>
<organism evidence="6 7">
    <name type="scientific">Caenorhabditis japonica</name>
    <dbReference type="NCBI Taxonomy" id="281687"/>
    <lineage>
        <taxon>Eukaryota</taxon>
        <taxon>Metazoa</taxon>
        <taxon>Ecdysozoa</taxon>
        <taxon>Nematoda</taxon>
        <taxon>Chromadorea</taxon>
        <taxon>Rhabditida</taxon>
        <taxon>Rhabditina</taxon>
        <taxon>Rhabditomorpha</taxon>
        <taxon>Rhabditoidea</taxon>
        <taxon>Rhabditidae</taxon>
        <taxon>Peloderinae</taxon>
        <taxon>Caenorhabditis</taxon>
    </lineage>
</organism>
<dbReference type="Proteomes" id="UP000005237">
    <property type="component" value="Unassembled WGS sequence"/>
</dbReference>
<dbReference type="PANTHER" id="PTHR10466:SF0">
    <property type="entry name" value="PHOSPHOMANNOMUTASE"/>
    <property type="match status" value="1"/>
</dbReference>
<dbReference type="FunFam" id="3.40.50.1000:FF:000216">
    <property type="entry name" value="Phosphomannomutase"/>
    <property type="match status" value="1"/>
</dbReference>
<dbReference type="GO" id="GO:0005829">
    <property type="term" value="C:cytosol"/>
    <property type="evidence" value="ECO:0007669"/>
    <property type="project" value="TreeGrafter"/>
</dbReference>
<dbReference type="AlphaFoldDB" id="A0A8R1DYE9"/>
<evidence type="ECO:0000313" key="7">
    <source>
        <dbReference type="Proteomes" id="UP000005237"/>
    </source>
</evidence>
<feature type="active site" description="Proton donor/acceptor" evidence="2">
    <location>
        <position position="12"/>
    </location>
</feature>
<dbReference type="EC" id="5.4.2.8" evidence="5"/>
<name>A0A8R1DYE9_CAEJA</name>
<comment type="cofactor">
    <cofactor evidence="4">
        <name>Mg(2+)</name>
        <dbReference type="ChEBI" id="CHEBI:18420"/>
    </cofactor>
</comment>
<keyword evidence="7" id="KW-1185">Reference proteome</keyword>
<evidence type="ECO:0000313" key="6">
    <source>
        <dbReference type="EnsemblMetazoa" id="CJA15732.1"/>
    </source>
</evidence>
<reference evidence="7" key="1">
    <citation type="submission" date="2010-08" db="EMBL/GenBank/DDBJ databases">
        <authorList>
            <consortium name="Caenorhabditis japonica Sequencing Consortium"/>
            <person name="Wilson R.K."/>
        </authorList>
    </citation>
    <scope>NUCLEOTIDE SEQUENCE [LARGE SCALE GENOMIC DNA]</scope>
    <source>
        <strain evidence="7">DF5081</strain>
    </source>
</reference>
<dbReference type="EnsemblMetazoa" id="CJA15732.1">
    <property type="protein sequence ID" value="CJA15732.1"/>
    <property type="gene ID" value="WBGene00134936"/>
</dbReference>
<protein>
    <recommendedName>
        <fullName evidence="5">Phosphomannomutase</fullName>
        <ecNumber evidence="5">5.4.2.8</ecNumber>
    </recommendedName>
</protein>
<dbReference type="GO" id="GO:0004615">
    <property type="term" value="F:phosphomannomutase activity"/>
    <property type="evidence" value="ECO:0007669"/>
    <property type="project" value="UniProtKB-EC"/>
</dbReference>
<keyword evidence="4" id="KW-0479">Metal-binding</keyword>
<dbReference type="SUPFAM" id="SSF56784">
    <property type="entry name" value="HAD-like"/>
    <property type="match status" value="2"/>
</dbReference>
<proteinExistence type="inferred from homology"/>
<dbReference type="Pfam" id="PF03332">
    <property type="entry name" value="PMM"/>
    <property type="match status" value="1"/>
</dbReference>